<evidence type="ECO:0000313" key="4">
    <source>
        <dbReference type="EMBL" id="MBM9476939.1"/>
    </source>
</evidence>
<keyword evidence="5" id="KW-1185">Reference proteome</keyword>
<dbReference type="GO" id="GO:0042597">
    <property type="term" value="C:periplasmic space"/>
    <property type="evidence" value="ECO:0007669"/>
    <property type="project" value="UniProtKB-ARBA"/>
</dbReference>
<dbReference type="Gene3D" id="3.40.190.10">
    <property type="entry name" value="Periplasmic binding protein-like II"/>
    <property type="match status" value="1"/>
</dbReference>
<accession>A0A939C5J1</accession>
<dbReference type="CDD" id="cd08501">
    <property type="entry name" value="PBP2_Lpqw"/>
    <property type="match status" value="1"/>
</dbReference>
<proteinExistence type="predicted"/>
<protein>
    <submittedName>
        <fullName evidence="4">ABC transporter family substrate-binding protein</fullName>
    </submittedName>
</protein>
<dbReference type="InterPro" id="IPR000914">
    <property type="entry name" value="SBP_5_dom"/>
</dbReference>
<feature type="chain" id="PRO_5039051411" evidence="2">
    <location>
        <begin position="29"/>
        <end position="617"/>
    </location>
</feature>
<dbReference type="InterPro" id="IPR039424">
    <property type="entry name" value="SBP_5"/>
</dbReference>
<sequence>MSSRSGMRRAGRVAVAATAAAVVLSACGSVGSTTTTTSSSAGSATSAASSTAADSSSSGGATGGATADTINIGLEQSPGGFNPNSAGANSVYTGYVDNVVNDGFVDVQPDGSLKPNTAFGTYEKTSDDPLTVKYQFAEGAKFSDGTPLDFDDVLLAWAALSGNFPTGAKDDAGNDVDLFTPASTNGFAQIEKPEGKAGDTSFTFVFKEPYADWEALMSGGVLMPAHIAAEQGGLSADNNGQALIDAINNSDTAALTPVATFWNSGWDFQPELPSIPDVALLPSTGPYKYDNATNGTLTVVANDQFWGTPAKTKTLVFKTVSAEEWVQAMANGEIDAYDPSNPTQDVVSQLDALGDKVKYETGESYSFSHVDFDSSPQGRFADLRVRQAFLKCIPRQELVDKFAKPVFDGAQILNLHEFLPAQGNYQEILDQVPSAKLYDTVDLAGAKDLLTQAGVTQPYDIRFIRSSASDLRGQQIALIKSSCDQAGFNIIDQPDPDVFTTLTTRGTWDAAVFGWSGSGLVASGQSIYVTGGDQNYGGYSDEKVDSIWNDVVRTVDRDSAEEKKAPMEEQLWANPYNATLYATPGLSATSSSITGAGFNPTQTGLTWNAETWTKSAG</sequence>
<dbReference type="Gene3D" id="3.10.105.10">
    <property type="entry name" value="Dipeptide-binding Protein, Domain 3"/>
    <property type="match status" value="1"/>
</dbReference>
<keyword evidence="2" id="KW-0732">Signal</keyword>
<dbReference type="GO" id="GO:1904680">
    <property type="term" value="F:peptide transmembrane transporter activity"/>
    <property type="evidence" value="ECO:0007669"/>
    <property type="project" value="TreeGrafter"/>
</dbReference>
<evidence type="ECO:0000256" key="1">
    <source>
        <dbReference type="SAM" id="MobiDB-lite"/>
    </source>
</evidence>
<evidence type="ECO:0000256" key="2">
    <source>
        <dbReference type="SAM" id="SignalP"/>
    </source>
</evidence>
<dbReference type="EMBL" id="JAERWL010000009">
    <property type="protein sequence ID" value="MBM9476939.1"/>
    <property type="molecule type" value="Genomic_DNA"/>
</dbReference>
<dbReference type="GO" id="GO:0015833">
    <property type="term" value="P:peptide transport"/>
    <property type="evidence" value="ECO:0007669"/>
    <property type="project" value="TreeGrafter"/>
</dbReference>
<dbReference type="SUPFAM" id="SSF53850">
    <property type="entry name" value="Periplasmic binding protein-like II"/>
    <property type="match status" value="1"/>
</dbReference>
<feature type="domain" description="Solute-binding protein family 5" evidence="3">
    <location>
        <begin position="123"/>
        <end position="532"/>
    </location>
</feature>
<name>A0A939C5J1_9ACTN</name>
<feature type="region of interest" description="Disordered" evidence="1">
    <location>
        <begin position="32"/>
        <end position="62"/>
    </location>
</feature>
<dbReference type="PANTHER" id="PTHR30290:SF65">
    <property type="entry name" value="MONOACYL PHOSPHATIDYLINOSITOL TETRAMANNOSIDE-BINDING PROTEIN LPQW-RELATED"/>
    <property type="match status" value="1"/>
</dbReference>
<dbReference type="RefSeq" id="WP_205257053.1">
    <property type="nucleotide sequence ID" value="NZ_BAAAPV010000001.1"/>
</dbReference>
<dbReference type="Pfam" id="PF00496">
    <property type="entry name" value="SBP_bac_5"/>
    <property type="match status" value="1"/>
</dbReference>
<comment type="caution">
    <text evidence="4">The sequence shown here is derived from an EMBL/GenBank/DDBJ whole genome shotgun (WGS) entry which is preliminary data.</text>
</comment>
<dbReference type="PROSITE" id="PS51257">
    <property type="entry name" value="PROKAR_LIPOPROTEIN"/>
    <property type="match status" value="1"/>
</dbReference>
<dbReference type="Proteomes" id="UP000663801">
    <property type="component" value="Unassembled WGS sequence"/>
</dbReference>
<evidence type="ECO:0000313" key="5">
    <source>
        <dbReference type="Proteomes" id="UP000663801"/>
    </source>
</evidence>
<reference evidence="4" key="1">
    <citation type="submission" date="2021-01" db="EMBL/GenBank/DDBJ databases">
        <title>KCTC 19127 draft genome.</title>
        <authorList>
            <person name="An D."/>
        </authorList>
    </citation>
    <scope>NUCLEOTIDE SEQUENCE</scope>
    <source>
        <strain evidence="4">KCTC 19127</strain>
    </source>
</reference>
<dbReference type="PIRSF" id="PIRSF002741">
    <property type="entry name" value="MppA"/>
    <property type="match status" value="1"/>
</dbReference>
<dbReference type="PANTHER" id="PTHR30290">
    <property type="entry name" value="PERIPLASMIC BINDING COMPONENT OF ABC TRANSPORTER"/>
    <property type="match status" value="1"/>
</dbReference>
<organism evidence="4 5">
    <name type="scientific">Nakamurella flavida</name>
    <dbReference type="NCBI Taxonomy" id="363630"/>
    <lineage>
        <taxon>Bacteria</taxon>
        <taxon>Bacillati</taxon>
        <taxon>Actinomycetota</taxon>
        <taxon>Actinomycetes</taxon>
        <taxon>Nakamurellales</taxon>
        <taxon>Nakamurellaceae</taxon>
        <taxon>Nakamurella</taxon>
    </lineage>
</organism>
<dbReference type="GO" id="GO:0043190">
    <property type="term" value="C:ATP-binding cassette (ABC) transporter complex"/>
    <property type="evidence" value="ECO:0007669"/>
    <property type="project" value="InterPro"/>
</dbReference>
<feature type="signal peptide" evidence="2">
    <location>
        <begin position="1"/>
        <end position="28"/>
    </location>
</feature>
<evidence type="ECO:0000259" key="3">
    <source>
        <dbReference type="Pfam" id="PF00496"/>
    </source>
</evidence>
<gene>
    <name evidence="4" type="ORF">JL107_10820</name>
</gene>
<dbReference type="AlphaFoldDB" id="A0A939C5J1"/>
<dbReference type="InterPro" id="IPR030678">
    <property type="entry name" value="Peptide/Ni-bd"/>
</dbReference>